<reference evidence="1" key="1">
    <citation type="journal article" date="2019" name="bioRxiv">
        <title>The Genome of the Zebra Mussel, Dreissena polymorpha: A Resource for Invasive Species Research.</title>
        <authorList>
            <person name="McCartney M.A."/>
            <person name="Auch B."/>
            <person name="Kono T."/>
            <person name="Mallez S."/>
            <person name="Zhang Y."/>
            <person name="Obille A."/>
            <person name="Becker A."/>
            <person name="Abrahante J.E."/>
            <person name="Garbe J."/>
            <person name="Badalamenti J.P."/>
            <person name="Herman A."/>
            <person name="Mangelson H."/>
            <person name="Liachko I."/>
            <person name="Sullivan S."/>
            <person name="Sone E.D."/>
            <person name="Koren S."/>
            <person name="Silverstein K.A.T."/>
            <person name="Beckman K.B."/>
            <person name="Gohl D.M."/>
        </authorList>
    </citation>
    <scope>NUCLEOTIDE SEQUENCE</scope>
    <source>
        <strain evidence="1">Duluth1</strain>
        <tissue evidence="1">Whole animal</tissue>
    </source>
</reference>
<comment type="caution">
    <text evidence="1">The sequence shown here is derived from an EMBL/GenBank/DDBJ whole genome shotgun (WGS) entry which is preliminary data.</text>
</comment>
<protein>
    <submittedName>
        <fullName evidence="1">Uncharacterized protein</fullName>
    </submittedName>
</protein>
<gene>
    <name evidence="1" type="ORF">DPMN_119712</name>
</gene>
<evidence type="ECO:0000313" key="1">
    <source>
        <dbReference type="EMBL" id="KAH3818116.1"/>
    </source>
</evidence>
<organism evidence="1 2">
    <name type="scientific">Dreissena polymorpha</name>
    <name type="common">Zebra mussel</name>
    <name type="synonym">Mytilus polymorpha</name>
    <dbReference type="NCBI Taxonomy" id="45954"/>
    <lineage>
        <taxon>Eukaryota</taxon>
        <taxon>Metazoa</taxon>
        <taxon>Spiralia</taxon>
        <taxon>Lophotrochozoa</taxon>
        <taxon>Mollusca</taxon>
        <taxon>Bivalvia</taxon>
        <taxon>Autobranchia</taxon>
        <taxon>Heteroconchia</taxon>
        <taxon>Euheterodonta</taxon>
        <taxon>Imparidentia</taxon>
        <taxon>Neoheterodontei</taxon>
        <taxon>Myida</taxon>
        <taxon>Dreissenoidea</taxon>
        <taxon>Dreissenidae</taxon>
        <taxon>Dreissena</taxon>
    </lineage>
</organism>
<sequence length="54" mass="6305">MKVRLRGKQVNISLLQWYAPSNDVEEEEKTAFYVTLQSRLNLCQAMTLSSSWKI</sequence>
<evidence type="ECO:0000313" key="2">
    <source>
        <dbReference type="Proteomes" id="UP000828390"/>
    </source>
</evidence>
<proteinExistence type="predicted"/>
<dbReference type="EMBL" id="JAIWYP010000005">
    <property type="protein sequence ID" value="KAH3818116.1"/>
    <property type="molecule type" value="Genomic_DNA"/>
</dbReference>
<name>A0A9D4GIM6_DREPO</name>
<dbReference type="AlphaFoldDB" id="A0A9D4GIM6"/>
<dbReference type="Proteomes" id="UP000828390">
    <property type="component" value="Unassembled WGS sequence"/>
</dbReference>
<keyword evidence="2" id="KW-1185">Reference proteome</keyword>
<accession>A0A9D4GIM6</accession>
<reference evidence="1" key="2">
    <citation type="submission" date="2020-11" db="EMBL/GenBank/DDBJ databases">
        <authorList>
            <person name="McCartney M.A."/>
            <person name="Auch B."/>
            <person name="Kono T."/>
            <person name="Mallez S."/>
            <person name="Becker A."/>
            <person name="Gohl D.M."/>
            <person name="Silverstein K.A.T."/>
            <person name="Koren S."/>
            <person name="Bechman K.B."/>
            <person name="Herman A."/>
            <person name="Abrahante J.E."/>
            <person name="Garbe J."/>
        </authorList>
    </citation>
    <scope>NUCLEOTIDE SEQUENCE</scope>
    <source>
        <strain evidence="1">Duluth1</strain>
        <tissue evidence="1">Whole animal</tissue>
    </source>
</reference>